<comment type="caution">
    <text evidence="2">The sequence shown here is derived from an EMBL/GenBank/DDBJ whole genome shotgun (WGS) entry which is preliminary data.</text>
</comment>
<evidence type="ECO:0000259" key="1">
    <source>
        <dbReference type="Pfam" id="PF00462"/>
    </source>
</evidence>
<evidence type="ECO:0000313" key="2">
    <source>
        <dbReference type="EMBL" id="PZO79624.1"/>
    </source>
</evidence>
<name>A0A2W4ZBD0_9SPHN</name>
<dbReference type="SUPFAM" id="SSF52833">
    <property type="entry name" value="Thioredoxin-like"/>
    <property type="match status" value="1"/>
</dbReference>
<dbReference type="InterPro" id="IPR014025">
    <property type="entry name" value="Glutaredoxin_subgr"/>
</dbReference>
<dbReference type="PRINTS" id="PR00160">
    <property type="entry name" value="GLUTAREDOXIN"/>
</dbReference>
<evidence type="ECO:0000313" key="3">
    <source>
        <dbReference type="Proteomes" id="UP000248614"/>
    </source>
</evidence>
<proteinExistence type="predicted"/>
<protein>
    <submittedName>
        <fullName evidence="2">Glutaredoxin</fullName>
    </submittedName>
</protein>
<sequence length="85" mass="9543">MADTPNATLYRMVLPDHTCPFGVRAKQLLQSAGYRVDDRILRSREEVDAFKAEQGVDTTPQVFIDGERIGGSDDLERYLAARRDG</sequence>
<dbReference type="EMBL" id="QFNF01000007">
    <property type="protein sequence ID" value="PZO79624.1"/>
    <property type="molecule type" value="Genomic_DNA"/>
</dbReference>
<dbReference type="Proteomes" id="UP000248614">
    <property type="component" value="Unassembled WGS sequence"/>
</dbReference>
<dbReference type="InterPro" id="IPR002109">
    <property type="entry name" value="Glutaredoxin"/>
</dbReference>
<dbReference type="Gene3D" id="3.40.30.10">
    <property type="entry name" value="Glutaredoxin"/>
    <property type="match status" value="1"/>
</dbReference>
<dbReference type="Pfam" id="PF00462">
    <property type="entry name" value="Glutaredoxin"/>
    <property type="match status" value="1"/>
</dbReference>
<reference evidence="2 3" key="1">
    <citation type="submission" date="2017-08" db="EMBL/GenBank/DDBJ databases">
        <title>Infants hospitalized years apart are colonized by the same room-sourced microbial strains.</title>
        <authorList>
            <person name="Brooks B."/>
            <person name="Olm M.R."/>
            <person name="Firek B.A."/>
            <person name="Baker R."/>
            <person name="Thomas B.C."/>
            <person name="Morowitz M.J."/>
            <person name="Banfield J.F."/>
        </authorList>
    </citation>
    <scope>NUCLEOTIDE SEQUENCE [LARGE SCALE GENOMIC DNA]</scope>
    <source>
        <strain evidence="2">S2_018_000_R3_110</strain>
    </source>
</reference>
<dbReference type="PROSITE" id="PS51354">
    <property type="entry name" value="GLUTAREDOXIN_2"/>
    <property type="match status" value="1"/>
</dbReference>
<feature type="domain" description="Glutaredoxin" evidence="1">
    <location>
        <begin position="9"/>
        <end position="69"/>
    </location>
</feature>
<organism evidence="2 3">
    <name type="scientific">Sphingomonas hengshuiensis</name>
    <dbReference type="NCBI Taxonomy" id="1609977"/>
    <lineage>
        <taxon>Bacteria</taxon>
        <taxon>Pseudomonadati</taxon>
        <taxon>Pseudomonadota</taxon>
        <taxon>Alphaproteobacteria</taxon>
        <taxon>Sphingomonadales</taxon>
        <taxon>Sphingomonadaceae</taxon>
        <taxon>Sphingomonas</taxon>
    </lineage>
</organism>
<dbReference type="AlphaFoldDB" id="A0A2W4ZBD0"/>
<accession>A0A2W4ZBD0</accession>
<dbReference type="InterPro" id="IPR036249">
    <property type="entry name" value="Thioredoxin-like_sf"/>
</dbReference>
<gene>
    <name evidence="2" type="ORF">DI632_04715</name>
</gene>